<comment type="caution">
    <text evidence="2">The sequence shown here is derived from an EMBL/GenBank/DDBJ whole genome shotgun (WGS) entry which is preliminary data.</text>
</comment>
<organism evidence="2 3">
    <name type="scientific">Natronoarchaeum mannanilyticum</name>
    <dbReference type="NCBI Taxonomy" id="926360"/>
    <lineage>
        <taxon>Archaea</taxon>
        <taxon>Methanobacteriati</taxon>
        <taxon>Methanobacteriota</taxon>
        <taxon>Stenosarchaea group</taxon>
        <taxon>Halobacteria</taxon>
        <taxon>Halobacteriales</taxon>
        <taxon>Natronoarchaeaceae</taxon>
    </lineage>
</organism>
<keyword evidence="3" id="KW-1185">Reference proteome</keyword>
<evidence type="ECO:0000256" key="1">
    <source>
        <dbReference type="SAM" id="MobiDB-lite"/>
    </source>
</evidence>
<feature type="compositionally biased region" description="Acidic residues" evidence="1">
    <location>
        <begin position="1101"/>
        <end position="1128"/>
    </location>
</feature>
<feature type="region of interest" description="Disordered" evidence="1">
    <location>
        <begin position="1094"/>
        <end position="1161"/>
    </location>
</feature>
<dbReference type="InterPro" id="IPR012340">
    <property type="entry name" value="NA-bd_OB-fold"/>
</dbReference>
<dbReference type="SUPFAM" id="SSF50249">
    <property type="entry name" value="Nucleic acid-binding proteins"/>
    <property type="match status" value="1"/>
</dbReference>
<sequence>MNAQTSLGDFSVSQHDTDESTTTNTDEQTGHRVVTDGGADADLDFNYDELRYIRVADGKKQPIDAWGGYSQDFEDADDVYMHEEVCESDHDEWGVVGIDAPDGHDWYTFILDIDIHKSDDYDVDDIVVTDAEDTPIVKSQNGGVHVYFALHESVKEADIDLVHPWIDLQGSATKSHVVAPRNIPGCEGSDYDLVNDTEIPVFFSVGEVLDRVNIGGEPIGEHDPSDPLDVDFERGEAPDEMPTCYYSALSFRSSEAREEHPNAFKIDTFAGMLGLAAGYSVDDVTEHFGEFAPHGTEFDEQLTRDHLKKLARKLDNGALVPPAISTLREHGILAAGESCTCSIEYHGSAPSPKTSGTSGGSSEGFHSASDLQFDGNTCGWYDEVKRDDGSTEYVWREVANFRLEALSYLFEEGERLIELRVIPSTGEESYEVTVPATVFNDVRKFKNNVVTGITTTWSGSAKRNHLDELRKLVGSQDAPVRQGVNYLGLNPETGEFLTPNGVLTEGGWTDDPESVLIDGGSTPEASWDLDPDTHTEYDADEVLDIIDLVTSMRNTERFLPVLGWLYTTPVRPYIQSWEGEFNSVHVSGETGSGKSTSLSILSEMVGLNGEPMKVDDTKFAMVQSFSSTRSVPLWFDEYKPSDLKDYEVDRFQNLLRDATKGNQASRGTQSQTTNQYPVKAPVMVSGEQRLQGSAEERRSIVTRFLKNVQEEGSEMNIAFSKLTGKDYRGESGDLRYPQERDLSQHAFAYIQFVLSLDESELRSLWRESKEHVADLLETAGIEGMESLPRQGLQTIHFGITLAEKFAESMAEEADASADVIPSPDELDEAILYSADEMGAREDGRKNHLDDFIELASRASQADYLERGTHYTVVNEGAPDEQLAFHLPSVHDAVSKYARDHDITGVDLLNSASDYRDHMQEHADKNDSYVVTHSQVTPPLNRCARIDPEHAADTLDFNLRAFGLGDEPVVEEQSLEAAATPISELSTSGNPYATVTVQCLSWREPMSESGPTEQGAVSDATGTVDIVDWMGASLDDSLEEDEYYVLKDVRVSSYNDAIQLEVVQGVTEAETIQQGVGHTSHADAGENQAMDAVADGGRETDTDGPDADDDPANEDSSSDSSDDNDDGSGEDTTSTEESSSEASQSESDNTGETPSDSSGIEHQVASTVWELSDGIMTGVKRAAIKGEEHPMEGDRVDEILDRLLDEGMLYLGGDGDESVVGVTADLRDFVQADD</sequence>
<name>A0AAV3TCS8_9EURY</name>
<accession>A0AAV3TCS8</accession>
<feature type="compositionally biased region" description="Polar residues" evidence="1">
    <location>
        <begin position="1150"/>
        <end position="1161"/>
    </location>
</feature>
<feature type="compositionally biased region" description="Low complexity" evidence="1">
    <location>
        <begin position="347"/>
        <end position="356"/>
    </location>
</feature>
<dbReference type="Gene3D" id="2.40.50.140">
    <property type="entry name" value="Nucleic acid-binding proteins"/>
    <property type="match status" value="1"/>
</dbReference>
<dbReference type="InterPro" id="IPR027417">
    <property type="entry name" value="P-loop_NTPase"/>
</dbReference>
<protein>
    <recommendedName>
        <fullName evidence="4">DUF927 domain-containing protein</fullName>
    </recommendedName>
</protein>
<dbReference type="SUPFAM" id="SSF56747">
    <property type="entry name" value="Prim-pol domain"/>
    <property type="match status" value="1"/>
</dbReference>
<reference evidence="2 3" key="1">
    <citation type="journal article" date="2019" name="Int. J. Syst. Evol. Microbiol.">
        <title>The Global Catalogue of Microorganisms (GCM) 10K type strain sequencing project: providing services to taxonomists for standard genome sequencing and annotation.</title>
        <authorList>
            <consortium name="The Broad Institute Genomics Platform"/>
            <consortium name="The Broad Institute Genome Sequencing Center for Infectious Disease"/>
            <person name="Wu L."/>
            <person name="Ma J."/>
        </authorList>
    </citation>
    <scope>NUCLEOTIDE SEQUENCE [LARGE SCALE GENOMIC DNA]</scope>
    <source>
        <strain evidence="2 3">JCM 16328</strain>
    </source>
</reference>
<dbReference type="Proteomes" id="UP001500420">
    <property type="component" value="Unassembled WGS sequence"/>
</dbReference>
<dbReference type="EMBL" id="BAAADV010000007">
    <property type="protein sequence ID" value="GAA0678869.1"/>
    <property type="molecule type" value="Genomic_DNA"/>
</dbReference>
<feature type="compositionally biased region" description="Polar residues" evidence="1">
    <location>
        <begin position="1"/>
        <end position="14"/>
    </location>
</feature>
<evidence type="ECO:0000313" key="3">
    <source>
        <dbReference type="Proteomes" id="UP001500420"/>
    </source>
</evidence>
<evidence type="ECO:0000313" key="2">
    <source>
        <dbReference type="EMBL" id="GAA0678869.1"/>
    </source>
</evidence>
<proteinExistence type="predicted"/>
<feature type="region of interest" description="Disordered" evidence="1">
    <location>
        <begin position="1"/>
        <end position="37"/>
    </location>
</feature>
<dbReference type="AlphaFoldDB" id="A0AAV3TCS8"/>
<gene>
    <name evidence="2" type="ORF">GCM10009020_29080</name>
</gene>
<feature type="region of interest" description="Disordered" evidence="1">
    <location>
        <begin position="347"/>
        <end position="366"/>
    </location>
</feature>
<dbReference type="SUPFAM" id="SSF52540">
    <property type="entry name" value="P-loop containing nucleoside triphosphate hydrolases"/>
    <property type="match status" value="1"/>
</dbReference>
<evidence type="ECO:0008006" key="4">
    <source>
        <dbReference type="Google" id="ProtNLM"/>
    </source>
</evidence>
<feature type="compositionally biased region" description="Low complexity" evidence="1">
    <location>
        <begin position="1129"/>
        <end position="1149"/>
    </location>
</feature>
<dbReference type="RefSeq" id="WP_343774780.1">
    <property type="nucleotide sequence ID" value="NZ_BAAADV010000007.1"/>
</dbReference>